<keyword evidence="4" id="KW-1185">Reference proteome</keyword>
<feature type="signal peptide" evidence="2">
    <location>
        <begin position="1"/>
        <end position="20"/>
    </location>
</feature>
<evidence type="ECO:0000256" key="1">
    <source>
        <dbReference type="SAM" id="MobiDB-lite"/>
    </source>
</evidence>
<comment type="caution">
    <text evidence="3">The sequence shown here is derived from an EMBL/GenBank/DDBJ whole genome shotgun (WGS) entry which is preliminary data.</text>
</comment>
<feature type="region of interest" description="Disordered" evidence="1">
    <location>
        <begin position="24"/>
        <end position="66"/>
    </location>
</feature>
<feature type="compositionally biased region" description="Basic and acidic residues" evidence="1">
    <location>
        <begin position="36"/>
        <end position="66"/>
    </location>
</feature>
<dbReference type="AlphaFoldDB" id="A0A2N3PTG4"/>
<proteinExistence type="predicted"/>
<reference evidence="4" key="1">
    <citation type="submission" date="2017-12" db="EMBL/GenBank/DDBJ databases">
        <title>Draft genome sequence of Telmatospirillum siberiense 26-4b1T, an acidotolerant peatland alphaproteobacterium potentially involved in sulfur cycling.</title>
        <authorList>
            <person name="Hausmann B."/>
            <person name="Pjevac P."/>
            <person name="Schreck K."/>
            <person name="Herbold C.W."/>
            <person name="Daims H."/>
            <person name="Wagner M."/>
            <person name="Pester M."/>
            <person name="Loy A."/>
        </authorList>
    </citation>
    <scope>NUCLEOTIDE SEQUENCE [LARGE SCALE GENOMIC DNA]</scope>
    <source>
        <strain evidence="4">26-4b1</strain>
    </source>
</reference>
<dbReference type="PROSITE" id="PS51257">
    <property type="entry name" value="PROKAR_LIPOPROTEIN"/>
    <property type="match status" value="1"/>
</dbReference>
<accession>A0A2N3PTG4</accession>
<organism evidence="3 4">
    <name type="scientific">Telmatospirillum siberiense</name>
    <dbReference type="NCBI Taxonomy" id="382514"/>
    <lineage>
        <taxon>Bacteria</taxon>
        <taxon>Pseudomonadati</taxon>
        <taxon>Pseudomonadota</taxon>
        <taxon>Alphaproteobacteria</taxon>
        <taxon>Rhodospirillales</taxon>
        <taxon>Rhodospirillaceae</taxon>
        <taxon>Telmatospirillum</taxon>
    </lineage>
</organism>
<name>A0A2N3PTG4_9PROT</name>
<dbReference type="EMBL" id="PIUM01000018">
    <property type="protein sequence ID" value="PKU23695.1"/>
    <property type="molecule type" value="Genomic_DNA"/>
</dbReference>
<sequence length="66" mass="7344">MKTRMLILLAFTVLAMSACVFEPYGDGGRGGNYGGDYDRGDRGDHGDHGDRGDHGDHDYGRRVWRN</sequence>
<feature type="chain" id="PRO_5014884934" description="Lipoprotein" evidence="2">
    <location>
        <begin position="21"/>
        <end position="66"/>
    </location>
</feature>
<evidence type="ECO:0000313" key="3">
    <source>
        <dbReference type="EMBL" id="PKU23695.1"/>
    </source>
</evidence>
<evidence type="ECO:0000313" key="4">
    <source>
        <dbReference type="Proteomes" id="UP000233293"/>
    </source>
</evidence>
<evidence type="ECO:0008006" key="5">
    <source>
        <dbReference type="Google" id="ProtNLM"/>
    </source>
</evidence>
<feature type="compositionally biased region" description="Gly residues" evidence="1">
    <location>
        <begin position="25"/>
        <end position="34"/>
    </location>
</feature>
<gene>
    <name evidence="3" type="ORF">CWS72_15630</name>
</gene>
<dbReference type="Proteomes" id="UP000233293">
    <property type="component" value="Unassembled WGS sequence"/>
</dbReference>
<protein>
    <recommendedName>
        <fullName evidence="5">Lipoprotein</fullName>
    </recommendedName>
</protein>
<evidence type="ECO:0000256" key="2">
    <source>
        <dbReference type="SAM" id="SignalP"/>
    </source>
</evidence>
<keyword evidence="2" id="KW-0732">Signal</keyword>